<keyword evidence="2 4" id="KW-0067">ATP-binding</keyword>
<dbReference type="GO" id="GO:0005524">
    <property type="term" value="F:ATP binding"/>
    <property type="evidence" value="ECO:0007669"/>
    <property type="project" value="UniProtKB-KW"/>
</dbReference>
<evidence type="ECO:0000259" key="3">
    <source>
        <dbReference type="PROSITE" id="PS50893"/>
    </source>
</evidence>
<dbReference type="Gene3D" id="3.40.50.300">
    <property type="entry name" value="P-loop containing nucleotide triphosphate hydrolases"/>
    <property type="match status" value="1"/>
</dbReference>
<feature type="domain" description="ABC transporter" evidence="3">
    <location>
        <begin position="3"/>
        <end position="214"/>
    </location>
</feature>
<comment type="caution">
    <text evidence="4">The sequence shown here is derived from an EMBL/GenBank/DDBJ whole genome shotgun (WGS) entry which is preliminary data.</text>
</comment>
<sequence>MIFELDNVELYFKSHRVLNGIYLKGETGKVTGLLGRNGSGKSSLMDIAFGILKPKYMLIRLNNKPLQQPLYKLKIAKYMPQYNFIPSSMKVAFAFQLYQVDWQAFVTLFNNFEAYKNLRFKGLSGGERRLIEVYLSLKTESKITLLDEPFSHLAPLYIEKIKALILEEKKHKIIIISDHLYPHILDISDTLYLLKNGTTKLINQLTELEDYGYL</sequence>
<dbReference type="Proteomes" id="UP001597086">
    <property type="component" value="Unassembled WGS sequence"/>
</dbReference>
<keyword evidence="5" id="KW-1185">Reference proteome</keyword>
<gene>
    <name evidence="4" type="ORF">ACFQ13_09330</name>
</gene>
<evidence type="ECO:0000313" key="5">
    <source>
        <dbReference type="Proteomes" id="UP001597086"/>
    </source>
</evidence>
<organism evidence="4 5">
    <name type="scientific">Winogradskyella rapida</name>
    <dbReference type="NCBI Taxonomy" id="549701"/>
    <lineage>
        <taxon>Bacteria</taxon>
        <taxon>Pseudomonadati</taxon>
        <taxon>Bacteroidota</taxon>
        <taxon>Flavobacteriia</taxon>
        <taxon>Flavobacteriales</taxon>
        <taxon>Flavobacteriaceae</taxon>
        <taxon>Winogradskyella</taxon>
    </lineage>
</organism>
<dbReference type="Pfam" id="PF00005">
    <property type="entry name" value="ABC_tran"/>
    <property type="match status" value="1"/>
</dbReference>
<dbReference type="RefSeq" id="WP_386116573.1">
    <property type="nucleotide sequence ID" value="NZ_JBHTKM010000063.1"/>
</dbReference>
<reference evidence="5" key="1">
    <citation type="journal article" date="2019" name="Int. J. Syst. Evol. Microbiol.">
        <title>The Global Catalogue of Microorganisms (GCM) 10K type strain sequencing project: providing services to taxonomists for standard genome sequencing and annotation.</title>
        <authorList>
            <consortium name="The Broad Institute Genomics Platform"/>
            <consortium name="The Broad Institute Genome Sequencing Center for Infectious Disease"/>
            <person name="Wu L."/>
            <person name="Ma J."/>
        </authorList>
    </citation>
    <scope>NUCLEOTIDE SEQUENCE [LARGE SCALE GENOMIC DNA]</scope>
    <source>
        <strain evidence="5">CCUG 56098</strain>
    </source>
</reference>
<protein>
    <submittedName>
        <fullName evidence="4">ATP-binding cassette domain-containing protein</fullName>
    </submittedName>
</protein>
<dbReference type="SUPFAM" id="SSF52540">
    <property type="entry name" value="P-loop containing nucleoside triphosphate hydrolases"/>
    <property type="match status" value="1"/>
</dbReference>
<proteinExistence type="predicted"/>
<dbReference type="PROSITE" id="PS50893">
    <property type="entry name" value="ABC_TRANSPORTER_2"/>
    <property type="match status" value="1"/>
</dbReference>
<evidence type="ECO:0000256" key="1">
    <source>
        <dbReference type="ARBA" id="ARBA00022741"/>
    </source>
</evidence>
<keyword evidence="1" id="KW-0547">Nucleotide-binding</keyword>
<dbReference type="PANTHER" id="PTHR43158:SF1">
    <property type="entry name" value="ABC TRANSPORTER, ATP-BINDING PROTEIN"/>
    <property type="match status" value="1"/>
</dbReference>
<accession>A0ABW3KV83</accession>
<dbReference type="PANTHER" id="PTHR43158">
    <property type="entry name" value="SKFA PEPTIDE EXPORT ATP-BINDING PROTEIN SKFE"/>
    <property type="match status" value="1"/>
</dbReference>
<name>A0ABW3KV83_9FLAO</name>
<dbReference type="EMBL" id="JBHTKM010000063">
    <property type="protein sequence ID" value="MFD1016119.1"/>
    <property type="molecule type" value="Genomic_DNA"/>
</dbReference>
<evidence type="ECO:0000256" key="2">
    <source>
        <dbReference type="ARBA" id="ARBA00022840"/>
    </source>
</evidence>
<dbReference type="InterPro" id="IPR003439">
    <property type="entry name" value="ABC_transporter-like_ATP-bd"/>
</dbReference>
<dbReference type="InterPro" id="IPR027417">
    <property type="entry name" value="P-loop_NTPase"/>
</dbReference>
<evidence type="ECO:0000313" key="4">
    <source>
        <dbReference type="EMBL" id="MFD1016119.1"/>
    </source>
</evidence>